<protein>
    <submittedName>
        <fullName evidence="1">Uncharacterized protein</fullName>
    </submittedName>
</protein>
<comment type="caution">
    <text evidence="1">The sequence shown here is derived from an EMBL/GenBank/DDBJ whole genome shotgun (WGS) entry which is preliminary data.</text>
</comment>
<dbReference type="Proteomes" id="UP001460072">
    <property type="component" value="Unassembled WGS sequence"/>
</dbReference>
<proteinExistence type="predicted"/>
<accession>A0ABU9N7I0</accession>
<dbReference type="RefSeq" id="WP_342695910.1">
    <property type="nucleotide sequence ID" value="NZ_JBCGDO010000009.1"/>
</dbReference>
<keyword evidence="2" id="KW-1185">Reference proteome</keyword>
<gene>
    <name evidence="1" type="ORF">WFZ85_08750</name>
</gene>
<name>A0ABU9N7I0_9FLAO</name>
<reference evidence="1 2" key="1">
    <citation type="submission" date="2024-03" db="EMBL/GenBank/DDBJ databases">
        <title>Two novel species of the genus Flavobacterium exhibiting potentially degradation of complex polysaccharides.</title>
        <authorList>
            <person name="Lian X."/>
        </authorList>
    </citation>
    <scope>NUCLEOTIDE SEQUENCE [LARGE SCALE GENOMIC DNA]</scope>
    <source>
        <strain evidence="2">j3</strain>
    </source>
</reference>
<evidence type="ECO:0000313" key="1">
    <source>
        <dbReference type="EMBL" id="MEM0542707.1"/>
    </source>
</evidence>
<sequence length="58" mass="6780">MEVKTVKVVAVIPVLVQVIREQDAQIEDLKKEIEALQSKACKLYYFLKDIEKLLISRY</sequence>
<dbReference type="EMBL" id="JBCGDO010000009">
    <property type="protein sequence ID" value="MEM0542707.1"/>
    <property type="molecule type" value="Genomic_DNA"/>
</dbReference>
<organism evidence="1 2">
    <name type="scientific">Flavobacterium aureirubrum</name>
    <dbReference type="NCBI Taxonomy" id="3133147"/>
    <lineage>
        <taxon>Bacteria</taxon>
        <taxon>Pseudomonadati</taxon>
        <taxon>Bacteroidota</taxon>
        <taxon>Flavobacteriia</taxon>
        <taxon>Flavobacteriales</taxon>
        <taxon>Flavobacteriaceae</taxon>
        <taxon>Flavobacterium</taxon>
    </lineage>
</organism>
<evidence type="ECO:0000313" key="2">
    <source>
        <dbReference type="Proteomes" id="UP001460072"/>
    </source>
</evidence>